<dbReference type="Gene3D" id="3.40.50.720">
    <property type="entry name" value="NAD(P)-binding Rossmann-like Domain"/>
    <property type="match status" value="1"/>
</dbReference>
<feature type="domain" description="Gfo/Idh/MocA-like oxidoreductase N-terminal" evidence="1">
    <location>
        <begin position="41"/>
        <end position="161"/>
    </location>
</feature>
<dbReference type="PANTHER" id="PTHR43818:SF3">
    <property type="entry name" value="OXIDOREDUCTASE-RELATED"/>
    <property type="match status" value="1"/>
</dbReference>
<reference evidence="3" key="1">
    <citation type="submission" date="2021-11" db="EMBL/GenBank/DDBJ databases">
        <title>Genome sequence.</title>
        <authorList>
            <person name="Sun Q."/>
        </authorList>
    </citation>
    <scope>NUCLEOTIDE SEQUENCE</scope>
    <source>
        <strain evidence="3">JC740</strain>
    </source>
</reference>
<protein>
    <submittedName>
        <fullName evidence="3">Gfo/Idh/MocA family oxidoreductase</fullName>
    </submittedName>
</protein>
<dbReference type="InterPro" id="IPR036291">
    <property type="entry name" value="NAD(P)-bd_dom_sf"/>
</dbReference>
<dbReference type="InterPro" id="IPR000683">
    <property type="entry name" value="Gfo/Idh/MocA-like_OxRdtase_N"/>
</dbReference>
<accession>A0ABS8NC77</accession>
<sequence>MSQFKTTTTRRSFIKSAAATSAALGTMGFHGIEAAESTDKVNFAIIGCTNRGAAIGNDAVRSGMVNVVALCDVDPERTAKFKKDHPDAKVYDDFRKMFDEMGDKLDACTVGTPDHTHFPITMRAIAEGVAVYVEKPLAHTFEECELLIAAEKKYNAVCQMGNQGHSSSQRLQFQAWVEDGFIKNVRRVDACMNKGRRWHPWGNVQGYPQAETMPASMNWDVWTGTAPLRDYSERLDLGNWRGWYDYGNGAFGDWGPHTLDTVHRFLKLGLPYEVRADKLEGPNQFIYPMATTIAFEFAERGPGMPAMSINWHDGVGNKPPQPEGLPKGKSVPACGKVIYSDDRTFLGGTHSAKLSVLTETESRDAPEVPHGTTNQNHMKNFLLAAMGKEECNSKFAVSGPLTQVFMLGCIAQRLGGTLKFDTETQQITNNETANQLLKGHEPRKGWEQYYTI</sequence>
<organism evidence="3 4">
    <name type="scientific">Rhodopirellula halodulae</name>
    <dbReference type="NCBI Taxonomy" id="2894198"/>
    <lineage>
        <taxon>Bacteria</taxon>
        <taxon>Pseudomonadati</taxon>
        <taxon>Planctomycetota</taxon>
        <taxon>Planctomycetia</taxon>
        <taxon>Pirellulales</taxon>
        <taxon>Pirellulaceae</taxon>
        <taxon>Rhodopirellula</taxon>
    </lineage>
</organism>
<gene>
    <name evidence="3" type="ORF">LOC71_02725</name>
</gene>
<feature type="domain" description="Gfo/Idh/MocA-like oxidoreductase bacterial type C-terminal" evidence="2">
    <location>
        <begin position="177"/>
        <end position="267"/>
    </location>
</feature>
<dbReference type="PROSITE" id="PS51318">
    <property type="entry name" value="TAT"/>
    <property type="match status" value="1"/>
</dbReference>
<dbReference type="PANTHER" id="PTHR43818">
    <property type="entry name" value="BCDNA.GH03377"/>
    <property type="match status" value="1"/>
</dbReference>
<dbReference type="SUPFAM" id="SSF51735">
    <property type="entry name" value="NAD(P)-binding Rossmann-fold domains"/>
    <property type="match status" value="1"/>
</dbReference>
<dbReference type="SUPFAM" id="SSF55347">
    <property type="entry name" value="Glyceraldehyde-3-phosphate dehydrogenase-like, C-terminal domain"/>
    <property type="match status" value="1"/>
</dbReference>
<dbReference type="Pfam" id="PF19051">
    <property type="entry name" value="GFO_IDH_MocA_C2"/>
    <property type="match status" value="1"/>
</dbReference>
<evidence type="ECO:0000259" key="1">
    <source>
        <dbReference type="Pfam" id="PF01408"/>
    </source>
</evidence>
<keyword evidence="4" id="KW-1185">Reference proteome</keyword>
<comment type="caution">
    <text evidence="3">The sequence shown here is derived from an EMBL/GenBank/DDBJ whole genome shotgun (WGS) entry which is preliminary data.</text>
</comment>
<dbReference type="InterPro" id="IPR050463">
    <property type="entry name" value="Gfo/Idh/MocA_oxidrdct_glycsds"/>
</dbReference>
<dbReference type="Proteomes" id="UP001430306">
    <property type="component" value="Unassembled WGS sequence"/>
</dbReference>
<dbReference type="Pfam" id="PF01408">
    <property type="entry name" value="GFO_IDH_MocA"/>
    <property type="match status" value="1"/>
</dbReference>
<name>A0ABS8NC77_9BACT</name>
<evidence type="ECO:0000313" key="4">
    <source>
        <dbReference type="Proteomes" id="UP001430306"/>
    </source>
</evidence>
<dbReference type="InterPro" id="IPR043906">
    <property type="entry name" value="Gfo/Idh/MocA_OxRdtase_bact_C"/>
</dbReference>
<dbReference type="InterPro" id="IPR006311">
    <property type="entry name" value="TAT_signal"/>
</dbReference>
<evidence type="ECO:0000313" key="3">
    <source>
        <dbReference type="EMBL" id="MCC9641172.1"/>
    </source>
</evidence>
<dbReference type="Gene3D" id="3.30.360.10">
    <property type="entry name" value="Dihydrodipicolinate Reductase, domain 2"/>
    <property type="match status" value="1"/>
</dbReference>
<dbReference type="EMBL" id="JAJKFW010000006">
    <property type="protein sequence ID" value="MCC9641172.1"/>
    <property type="molecule type" value="Genomic_DNA"/>
</dbReference>
<evidence type="ECO:0000259" key="2">
    <source>
        <dbReference type="Pfam" id="PF19051"/>
    </source>
</evidence>
<dbReference type="RefSeq" id="WP_230271153.1">
    <property type="nucleotide sequence ID" value="NZ_JAJKFW010000006.1"/>
</dbReference>
<proteinExistence type="predicted"/>